<dbReference type="InterPro" id="IPR017441">
    <property type="entry name" value="Protein_kinase_ATP_BS"/>
</dbReference>
<comment type="similarity">
    <text evidence="10">Belongs to the protein kinase superfamily. Ser/Thr protein kinase family. GCN2 subfamily.</text>
</comment>
<evidence type="ECO:0000256" key="6">
    <source>
        <dbReference type="ARBA" id="ARBA00022840"/>
    </source>
</evidence>
<dbReference type="GO" id="GO:0005524">
    <property type="term" value="F:ATP binding"/>
    <property type="evidence" value="ECO:0007669"/>
    <property type="project" value="UniProtKB-UniRule"/>
</dbReference>
<dbReference type="AlphaFoldDB" id="A0A8X6IWS8"/>
<feature type="binding site" evidence="15">
    <location>
        <position position="267"/>
    </location>
    <ligand>
        <name>ATP</name>
        <dbReference type="ChEBI" id="CHEBI:30616"/>
    </ligand>
</feature>
<dbReference type="Gene3D" id="3.30.200.20">
    <property type="entry name" value="Phosphorylase Kinase, domain 1"/>
    <property type="match status" value="1"/>
</dbReference>
<dbReference type="FunFam" id="3.30.200.20:FF:000115">
    <property type="entry name" value="Wee1-like kinase 2"/>
    <property type="match status" value="1"/>
</dbReference>
<dbReference type="GO" id="GO:0000287">
    <property type="term" value="F:magnesium ion binding"/>
    <property type="evidence" value="ECO:0007669"/>
    <property type="project" value="InterPro"/>
</dbReference>
<dbReference type="Pfam" id="PF00069">
    <property type="entry name" value="Pkinase"/>
    <property type="match status" value="1"/>
</dbReference>
<sequence>MLKPRSLFAVEDDGLIKELVFSDCEGDEIENALDLTSKMYTSSPVKCAVRSPIKENSFSSLLSDEERMNTSLDTSASFICERAEIDKIQKAKVSNVDTTPPYRKVRALRLFGSPQSPKTILKQSELTTAEAKNRTITRLFPLKSEFLCDKNQNLQHFRHSFTFRSPGLETNINPFYKSEVFPTSTGKRRRIGEQCGTSLNESSDKLSYNEFEDEFQPSKRMHLRDRDKNLSRYENEFHEICEIGSGMFGSVYQCVNRLDGCMYAIKKSRKPLKGTSDERTALNEVYAHAVLGHHEHVVRYYSAWAEDDHMLIQNEFCNGGSLAQAIENKAKQKKCFSETEVKHILLQIALGLRYIHSLNLAHMDIKPANIFITKTTKRYGESPISDQGFEEGEEDMELKEEYLIYKIGDLGHVTSVANPEVEEGDCRYMPGELLQDDYKHLPKADIFALGLTIYEVCGGGPLPKNGNDWQSIREGHLPYLSYYSKELNELLKKMTHPDPEQRPTSAALTNNLILVPYACKTKEQLNNELNLEKHKNELLCKQLEIAAQYCQYKEDRLRRLIGGKVNRSSSVQNF</sequence>
<comment type="cofactor">
    <cofactor evidence="14">
        <name>Mg(2+)</name>
        <dbReference type="ChEBI" id="CHEBI:18420"/>
    </cofactor>
    <text evidence="14">Binds 2 magnesium ions per subunit.</text>
</comment>
<evidence type="ECO:0000256" key="14">
    <source>
        <dbReference type="PIRSR" id="PIRSR037281-3"/>
    </source>
</evidence>
<feature type="binding site" evidence="14">
    <location>
        <position position="369"/>
    </location>
    <ligand>
        <name>Mg(2+)</name>
        <dbReference type="ChEBI" id="CHEBI:18420"/>
        <label>1</label>
    </ligand>
</feature>
<evidence type="ECO:0000256" key="11">
    <source>
        <dbReference type="PIRNR" id="PIRNR037281"/>
    </source>
</evidence>
<evidence type="ECO:0000256" key="7">
    <source>
        <dbReference type="ARBA" id="ARBA00022842"/>
    </source>
</evidence>
<dbReference type="PANTHER" id="PTHR11042:SF185">
    <property type="entry name" value="WEE1-LIKE PROTEIN KINASE"/>
    <property type="match status" value="1"/>
</dbReference>
<keyword evidence="7 14" id="KW-0460">Magnesium</keyword>
<accession>A0A8X6IWS8</accession>
<evidence type="ECO:0000256" key="4">
    <source>
        <dbReference type="ARBA" id="ARBA00022741"/>
    </source>
</evidence>
<evidence type="ECO:0000259" key="16">
    <source>
        <dbReference type="PROSITE" id="PS50011"/>
    </source>
</evidence>
<evidence type="ECO:0000256" key="1">
    <source>
        <dbReference type="ARBA" id="ARBA00004123"/>
    </source>
</evidence>
<dbReference type="PROSITE" id="PS50011">
    <property type="entry name" value="PROTEIN_KINASE_DOM"/>
    <property type="match status" value="1"/>
</dbReference>
<evidence type="ECO:0000256" key="3">
    <source>
        <dbReference type="ARBA" id="ARBA00022723"/>
    </source>
</evidence>
<dbReference type="InterPro" id="IPR050339">
    <property type="entry name" value="CC_SR_Kinase"/>
</dbReference>
<evidence type="ECO:0000313" key="18">
    <source>
        <dbReference type="Proteomes" id="UP000887116"/>
    </source>
</evidence>
<keyword evidence="4 11" id="KW-0547">Nucleotide-binding</keyword>
<dbReference type="SMART" id="SM00220">
    <property type="entry name" value="S_TKc"/>
    <property type="match status" value="1"/>
</dbReference>
<feature type="binding site" evidence="13">
    <location>
        <position position="266"/>
    </location>
    <ligand>
        <name>ATP</name>
        <dbReference type="ChEBI" id="CHEBI:30616"/>
    </ligand>
</feature>
<evidence type="ECO:0000256" key="12">
    <source>
        <dbReference type="PIRSR" id="PIRSR037281-1"/>
    </source>
</evidence>
<dbReference type="GO" id="GO:0005737">
    <property type="term" value="C:cytoplasm"/>
    <property type="evidence" value="ECO:0007669"/>
    <property type="project" value="TreeGrafter"/>
</dbReference>
<dbReference type="Gene3D" id="1.10.510.10">
    <property type="entry name" value="Transferase(Phosphotransferase) domain 1"/>
    <property type="match status" value="1"/>
</dbReference>
<feature type="binding site" evidence="14">
    <location>
        <position position="409"/>
    </location>
    <ligand>
        <name>Mg(2+)</name>
        <dbReference type="ChEBI" id="CHEBI:18420"/>
        <label>1</label>
    </ligand>
</feature>
<keyword evidence="18" id="KW-1185">Reference proteome</keyword>
<keyword evidence="8 11" id="KW-0829">Tyrosine-protein kinase</keyword>
<reference evidence="17" key="1">
    <citation type="submission" date="2020-07" db="EMBL/GenBank/DDBJ databases">
        <title>Multicomponent nature underlies the extraordinary mechanical properties of spider dragline silk.</title>
        <authorList>
            <person name="Kono N."/>
            <person name="Nakamura H."/>
            <person name="Mori M."/>
            <person name="Yoshida Y."/>
            <person name="Ohtoshi R."/>
            <person name="Malay A.D."/>
            <person name="Moran D.A.P."/>
            <person name="Tomita M."/>
            <person name="Numata K."/>
            <person name="Arakawa K."/>
        </authorList>
    </citation>
    <scope>NUCLEOTIDE SEQUENCE</scope>
</reference>
<organism evidence="17 18">
    <name type="scientific">Trichonephila clavata</name>
    <name type="common">Joro spider</name>
    <name type="synonym">Nephila clavata</name>
    <dbReference type="NCBI Taxonomy" id="2740835"/>
    <lineage>
        <taxon>Eukaryota</taxon>
        <taxon>Metazoa</taxon>
        <taxon>Ecdysozoa</taxon>
        <taxon>Arthropoda</taxon>
        <taxon>Chelicerata</taxon>
        <taxon>Arachnida</taxon>
        <taxon>Araneae</taxon>
        <taxon>Araneomorphae</taxon>
        <taxon>Entelegynae</taxon>
        <taxon>Araneoidea</taxon>
        <taxon>Nephilidae</taxon>
        <taxon>Trichonephila</taxon>
    </lineage>
</organism>
<dbReference type="PANTHER" id="PTHR11042">
    <property type="entry name" value="EUKARYOTIC TRANSLATION INITIATION FACTOR 2-ALPHA KINASE EIF2-ALPHA KINASE -RELATED"/>
    <property type="match status" value="1"/>
</dbReference>
<dbReference type="SUPFAM" id="SSF56112">
    <property type="entry name" value="Protein kinase-like (PK-like)"/>
    <property type="match status" value="1"/>
</dbReference>
<dbReference type="PIRSF" id="PIRSF037281">
    <property type="entry name" value="Wee1-like_protein_kinase"/>
    <property type="match status" value="1"/>
</dbReference>
<dbReference type="PROSITE" id="PS00108">
    <property type="entry name" value="PROTEIN_KINASE_ST"/>
    <property type="match status" value="1"/>
</dbReference>
<gene>
    <name evidence="17" type="primary">Wee1</name>
    <name evidence="17" type="ORF">TNCT_105511</name>
</gene>
<dbReference type="GO" id="GO:0005634">
    <property type="term" value="C:nucleus"/>
    <property type="evidence" value="ECO:0007669"/>
    <property type="project" value="UniProtKB-SubCell"/>
</dbReference>
<keyword evidence="2 11" id="KW-0808">Transferase</keyword>
<name>A0A8X6IWS8_TRICU</name>
<evidence type="ECO:0000256" key="15">
    <source>
        <dbReference type="PROSITE-ProRule" id="PRU10141"/>
    </source>
</evidence>
<dbReference type="InterPro" id="IPR000719">
    <property type="entry name" value="Prot_kinase_dom"/>
</dbReference>
<dbReference type="GO" id="GO:0000278">
    <property type="term" value="P:mitotic cell cycle"/>
    <property type="evidence" value="ECO:0007669"/>
    <property type="project" value="InterPro"/>
</dbReference>
<evidence type="ECO:0000256" key="13">
    <source>
        <dbReference type="PIRSR" id="PIRSR037281-2"/>
    </source>
</evidence>
<evidence type="ECO:0000256" key="9">
    <source>
        <dbReference type="ARBA" id="ARBA00023242"/>
    </source>
</evidence>
<dbReference type="InterPro" id="IPR017164">
    <property type="entry name" value="Wee1-like_protein_kinase"/>
</dbReference>
<dbReference type="GO" id="GO:0004715">
    <property type="term" value="F:non-membrane spanning protein tyrosine kinase activity"/>
    <property type="evidence" value="ECO:0007669"/>
    <property type="project" value="UniProtKB-UniRule"/>
</dbReference>
<comment type="subcellular location">
    <subcellularLocation>
        <location evidence="1 11">Nucleus</location>
    </subcellularLocation>
</comment>
<dbReference type="Proteomes" id="UP000887116">
    <property type="component" value="Unassembled WGS sequence"/>
</dbReference>
<comment type="catalytic activity">
    <reaction evidence="11">
        <text>L-tyrosyl-[protein] + ATP = O-phospho-L-tyrosyl-[protein] + ADP + H(+)</text>
        <dbReference type="Rhea" id="RHEA:10596"/>
        <dbReference type="Rhea" id="RHEA-COMP:10136"/>
        <dbReference type="Rhea" id="RHEA-COMP:20101"/>
        <dbReference type="ChEBI" id="CHEBI:15378"/>
        <dbReference type="ChEBI" id="CHEBI:30616"/>
        <dbReference type="ChEBI" id="CHEBI:46858"/>
        <dbReference type="ChEBI" id="CHEBI:61978"/>
        <dbReference type="ChEBI" id="CHEBI:456216"/>
        <dbReference type="EC" id="2.7.10.2"/>
    </reaction>
</comment>
<feature type="domain" description="Protein kinase" evidence="16">
    <location>
        <begin position="237"/>
        <end position="514"/>
    </location>
</feature>
<keyword evidence="3 11" id="KW-0479">Metal-binding</keyword>
<protein>
    <recommendedName>
        <fullName evidence="11">Wee1-like protein kinase</fullName>
        <ecNumber evidence="11">2.7.10.2</ecNumber>
    </recommendedName>
</protein>
<feature type="binding site" evidence="13">
    <location>
        <begin position="243"/>
        <end position="251"/>
    </location>
    <ligand>
        <name>ATP</name>
        <dbReference type="ChEBI" id="CHEBI:30616"/>
    </ligand>
</feature>
<dbReference type="PROSITE" id="PS00107">
    <property type="entry name" value="PROTEIN_KINASE_ATP"/>
    <property type="match status" value="1"/>
</dbReference>
<dbReference type="OrthoDB" id="6434410at2759"/>
<evidence type="ECO:0000256" key="5">
    <source>
        <dbReference type="ARBA" id="ARBA00022777"/>
    </source>
</evidence>
<keyword evidence="9 11" id="KW-0539">Nucleus</keyword>
<proteinExistence type="inferred from homology"/>
<evidence type="ECO:0000313" key="17">
    <source>
        <dbReference type="EMBL" id="GFQ84435.1"/>
    </source>
</evidence>
<keyword evidence="5 11" id="KW-0418">Kinase</keyword>
<dbReference type="InterPro" id="IPR011009">
    <property type="entry name" value="Kinase-like_dom_sf"/>
</dbReference>
<dbReference type="InterPro" id="IPR008271">
    <property type="entry name" value="Ser/Thr_kinase_AS"/>
</dbReference>
<dbReference type="EC" id="2.7.10.2" evidence="11"/>
<evidence type="ECO:0000256" key="2">
    <source>
        <dbReference type="ARBA" id="ARBA00022679"/>
    </source>
</evidence>
<feature type="active site" description="Proton acceptor" evidence="12">
    <location>
        <position position="364"/>
    </location>
</feature>
<evidence type="ECO:0000256" key="10">
    <source>
        <dbReference type="ARBA" id="ARBA00037982"/>
    </source>
</evidence>
<dbReference type="EMBL" id="BMAO01022800">
    <property type="protein sequence ID" value="GFQ84435.1"/>
    <property type="molecule type" value="Genomic_DNA"/>
</dbReference>
<comment type="similarity">
    <text evidence="11">Belongs to the protein kinase superfamily. Ser/Thr protein kinase family. WEE1 subfamily.</text>
</comment>
<keyword evidence="6 11" id="KW-0067">ATP-binding</keyword>
<dbReference type="FunFam" id="1.10.510.10:FF:000989">
    <property type="entry name" value="Wee1-like protein kinase"/>
    <property type="match status" value="1"/>
</dbReference>
<comment type="caution">
    <text evidence="17">The sequence shown here is derived from an EMBL/GenBank/DDBJ whole genome shotgun (WGS) entry which is preliminary data.</text>
</comment>
<evidence type="ECO:0000256" key="8">
    <source>
        <dbReference type="ARBA" id="ARBA00023137"/>
    </source>
</evidence>